<feature type="non-terminal residue" evidence="2">
    <location>
        <position position="1"/>
    </location>
</feature>
<dbReference type="EMBL" id="ML976670">
    <property type="protein sequence ID" value="KAF1975605.1"/>
    <property type="molecule type" value="Genomic_DNA"/>
</dbReference>
<reference evidence="2" key="1">
    <citation type="journal article" date="2020" name="Stud. Mycol.">
        <title>101 Dothideomycetes genomes: a test case for predicting lifestyles and emergence of pathogens.</title>
        <authorList>
            <person name="Haridas S."/>
            <person name="Albert R."/>
            <person name="Binder M."/>
            <person name="Bloem J."/>
            <person name="Labutti K."/>
            <person name="Salamov A."/>
            <person name="Andreopoulos B."/>
            <person name="Baker S."/>
            <person name="Barry K."/>
            <person name="Bills G."/>
            <person name="Bluhm B."/>
            <person name="Cannon C."/>
            <person name="Castanera R."/>
            <person name="Culley D."/>
            <person name="Daum C."/>
            <person name="Ezra D."/>
            <person name="Gonzalez J."/>
            <person name="Henrissat B."/>
            <person name="Kuo A."/>
            <person name="Liang C."/>
            <person name="Lipzen A."/>
            <person name="Lutzoni F."/>
            <person name="Magnuson J."/>
            <person name="Mondo S."/>
            <person name="Nolan M."/>
            <person name="Ohm R."/>
            <person name="Pangilinan J."/>
            <person name="Park H.-J."/>
            <person name="Ramirez L."/>
            <person name="Alfaro M."/>
            <person name="Sun H."/>
            <person name="Tritt A."/>
            <person name="Yoshinaga Y."/>
            <person name="Zwiers L.-H."/>
            <person name="Turgeon B."/>
            <person name="Goodwin S."/>
            <person name="Spatafora J."/>
            <person name="Crous P."/>
            <person name="Grigoriev I."/>
        </authorList>
    </citation>
    <scope>NUCLEOTIDE SEQUENCE</scope>
    <source>
        <strain evidence="2">CBS 107.79</strain>
    </source>
</reference>
<dbReference type="InterPro" id="IPR009057">
    <property type="entry name" value="Homeodomain-like_sf"/>
</dbReference>
<evidence type="ECO:0000256" key="1">
    <source>
        <dbReference type="SAM" id="MobiDB-lite"/>
    </source>
</evidence>
<dbReference type="Proteomes" id="UP000800036">
    <property type="component" value="Unassembled WGS sequence"/>
</dbReference>
<accession>A0A6A5VEU4</accession>
<evidence type="ECO:0000313" key="2">
    <source>
        <dbReference type="EMBL" id="KAF1975605.1"/>
    </source>
</evidence>
<feature type="region of interest" description="Disordered" evidence="1">
    <location>
        <begin position="1"/>
        <end position="24"/>
    </location>
</feature>
<keyword evidence="3" id="KW-1185">Reference proteome</keyword>
<dbReference type="SUPFAM" id="SSF46689">
    <property type="entry name" value="Homeodomain-like"/>
    <property type="match status" value="1"/>
</dbReference>
<gene>
    <name evidence="2" type="ORF">BU23DRAFT_552531</name>
</gene>
<evidence type="ECO:0000313" key="3">
    <source>
        <dbReference type="Proteomes" id="UP000800036"/>
    </source>
</evidence>
<name>A0A6A5VEU4_9PLEO</name>
<sequence>DYSDDGDDDWDENSKKEEGTKARGKLRLLSLRDKQGIEWKDICERFPNRTEDAVKMRYYRSQKKQKREETSIRT</sequence>
<dbReference type="Pfam" id="PF13921">
    <property type="entry name" value="Myb_DNA-bind_6"/>
    <property type="match status" value="1"/>
</dbReference>
<organism evidence="2 3">
    <name type="scientific">Bimuria novae-zelandiae CBS 107.79</name>
    <dbReference type="NCBI Taxonomy" id="1447943"/>
    <lineage>
        <taxon>Eukaryota</taxon>
        <taxon>Fungi</taxon>
        <taxon>Dikarya</taxon>
        <taxon>Ascomycota</taxon>
        <taxon>Pezizomycotina</taxon>
        <taxon>Dothideomycetes</taxon>
        <taxon>Pleosporomycetidae</taxon>
        <taxon>Pleosporales</taxon>
        <taxon>Massarineae</taxon>
        <taxon>Didymosphaeriaceae</taxon>
        <taxon>Bimuria</taxon>
    </lineage>
</organism>
<feature type="compositionally biased region" description="Acidic residues" evidence="1">
    <location>
        <begin position="1"/>
        <end position="11"/>
    </location>
</feature>
<dbReference type="Gene3D" id="1.10.10.60">
    <property type="entry name" value="Homeodomain-like"/>
    <property type="match status" value="1"/>
</dbReference>
<dbReference type="AlphaFoldDB" id="A0A6A5VEU4"/>
<feature type="compositionally biased region" description="Basic and acidic residues" evidence="1">
    <location>
        <begin position="12"/>
        <end position="21"/>
    </location>
</feature>
<dbReference type="OrthoDB" id="3562657at2759"/>
<proteinExistence type="predicted"/>
<protein>
    <submittedName>
        <fullName evidence="2">Uncharacterized protein</fullName>
    </submittedName>
</protein>